<keyword evidence="3" id="KW-1185">Reference proteome</keyword>
<reference evidence="3" key="2">
    <citation type="submission" date="2015-01" db="EMBL/GenBank/DDBJ databases">
        <title>Evolutionary Origins and Diversification of the Mycorrhizal Mutualists.</title>
        <authorList>
            <consortium name="DOE Joint Genome Institute"/>
            <consortium name="Mycorrhizal Genomics Consortium"/>
            <person name="Kohler A."/>
            <person name="Kuo A."/>
            <person name="Nagy L.G."/>
            <person name="Floudas D."/>
            <person name="Copeland A."/>
            <person name="Barry K.W."/>
            <person name="Cichocki N."/>
            <person name="Veneault-Fourrey C."/>
            <person name="LaButti K."/>
            <person name="Lindquist E.A."/>
            <person name="Lipzen A."/>
            <person name="Lundell T."/>
            <person name="Morin E."/>
            <person name="Murat C."/>
            <person name="Riley R."/>
            <person name="Ohm R."/>
            <person name="Sun H."/>
            <person name="Tunlid A."/>
            <person name="Henrissat B."/>
            <person name="Grigoriev I.V."/>
            <person name="Hibbett D.S."/>
            <person name="Martin F."/>
        </authorList>
    </citation>
    <scope>NUCLEOTIDE SEQUENCE [LARGE SCALE GENOMIC DNA]</scope>
    <source>
        <strain evidence="3">MUT 4182</strain>
    </source>
</reference>
<dbReference type="HOGENOM" id="CLU_2962616_0_0_1"/>
<reference evidence="2 3" key="1">
    <citation type="submission" date="2014-04" db="EMBL/GenBank/DDBJ databases">
        <authorList>
            <consortium name="DOE Joint Genome Institute"/>
            <person name="Kuo A."/>
            <person name="Girlanda M."/>
            <person name="Perotto S."/>
            <person name="Kohler A."/>
            <person name="Nagy L.G."/>
            <person name="Floudas D."/>
            <person name="Copeland A."/>
            <person name="Barry K.W."/>
            <person name="Cichocki N."/>
            <person name="Veneault-Fourrey C."/>
            <person name="LaButti K."/>
            <person name="Lindquist E.A."/>
            <person name="Lipzen A."/>
            <person name="Lundell T."/>
            <person name="Morin E."/>
            <person name="Murat C."/>
            <person name="Sun H."/>
            <person name="Tunlid A."/>
            <person name="Henrissat B."/>
            <person name="Grigoriev I.V."/>
            <person name="Hibbett D.S."/>
            <person name="Martin F."/>
            <person name="Nordberg H.P."/>
            <person name="Cantor M.N."/>
            <person name="Hua S.X."/>
        </authorList>
    </citation>
    <scope>NUCLEOTIDE SEQUENCE [LARGE SCALE GENOMIC DNA]</scope>
    <source>
        <strain evidence="2 3">MUT 4182</strain>
    </source>
</reference>
<evidence type="ECO:0000313" key="3">
    <source>
        <dbReference type="Proteomes" id="UP000054248"/>
    </source>
</evidence>
<organism evidence="2 3">
    <name type="scientific">Tulasnella calospora MUT 4182</name>
    <dbReference type="NCBI Taxonomy" id="1051891"/>
    <lineage>
        <taxon>Eukaryota</taxon>
        <taxon>Fungi</taxon>
        <taxon>Dikarya</taxon>
        <taxon>Basidiomycota</taxon>
        <taxon>Agaricomycotina</taxon>
        <taxon>Agaricomycetes</taxon>
        <taxon>Cantharellales</taxon>
        <taxon>Tulasnellaceae</taxon>
        <taxon>Tulasnella</taxon>
    </lineage>
</organism>
<sequence length="59" mass="6871">MTLDILLGVVRALRRYEHVCHNLLFFFFRNVFSVLWCASFTLLLSSTSSLRSSFPTYHG</sequence>
<keyword evidence="1" id="KW-0472">Membrane</keyword>
<accession>A0A0C3QKH1</accession>
<dbReference type="AlphaFoldDB" id="A0A0C3QKH1"/>
<feature type="transmembrane region" description="Helical" evidence="1">
    <location>
        <begin position="23"/>
        <end position="44"/>
    </location>
</feature>
<protein>
    <submittedName>
        <fullName evidence="2">Uncharacterized protein</fullName>
    </submittedName>
</protein>
<dbReference type="EMBL" id="KN823002">
    <property type="protein sequence ID" value="KIO27841.1"/>
    <property type="molecule type" value="Genomic_DNA"/>
</dbReference>
<evidence type="ECO:0000256" key="1">
    <source>
        <dbReference type="SAM" id="Phobius"/>
    </source>
</evidence>
<keyword evidence="1" id="KW-1133">Transmembrane helix</keyword>
<keyword evidence="1" id="KW-0812">Transmembrane</keyword>
<evidence type="ECO:0000313" key="2">
    <source>
        <dbReference type="EMBL" id="KIO27841.1"/>
    </source>
</evidence>
<name>A0A0C3QKH1_9AGAM</name>
<gene>
    <name evidence="2" type="ORF">M407DRAFT_187865</name>
</gene>
<dbReference type="Proteomes" id="UP000054248">
    <property type="component" value="Unassembled WGS sequence"/>
</dbReference>
<proteinExistence type="predicted"/>